<dbReference type="Gene3D" id="3.40.50.200">
    <property type="entry name" value="Peptidase S8/S53 domain"/>
    <property type="match status" value="1"/>
</dbReference>
<dbReference type="EMBL" id="JADOGI010000030">
    <property type="protein sequence ID" value="MBF8186618.1"/>
    <property type="molecule type" value="Genomic_DNA"/>
</dbReference>
<comment type="caution">
    <text evidence="8">The sequence shown here is derived from an EMBL/GenBank/DDBJ whole genome shotgun (WGS) entry which is preliminary data.</text>
</comment>
<dbReference type="AlphaFoldDB" id="A0A931A9R0"/>
<feature type="region of interest" description="Disordered" evidence="6">
    <location>
        <begin position="240"/>
        <end position="260"/>
    </location>
</feature>
<dbReference type="GO" id="GO:0004252">
    <property type="term" value="F:serine-type endopeptidase activity"/>
    <property type="evidence" value="ECO:0007669"/>
    <property type="project" value="InterPro"/>
</dbReference>
<evidence type="ECO:0000259" key="7">
    <source>
        <dbReference type="Pfam" id="PF00082"/>
    </source>
</evidence>
<reference evidence="8" key="1">
    <citation type="submission" date="2020-11" db="EMBL/GenBank/DDBJ databases">
        <title>Whole-genome analyses of Nonomuraea sp. K274.</title>
        <authorList>
            <person name="Veyisoglu A."/>
        </authorList>
    </citation>
    <scope>NUCLEOTIDE SEQUENCE</scope>
    <source>
        <strain evidence="8">K274</strain>
    </source>
</reference>
<evidence type="ECO:0000256" key="6">
    <source>
        <dbReference type="SAM" id="MobiDB-lite"/>
    </source>
</evidence>
<keyword evidence="4" id="KW-0720">Serine protease</keyword>
<keyword evidence="3" id="KW-0378">Hydrolase</keyword>
<dbReference type="InterPro" id="IPR022398">
    <property type="entry name" value="Peptidase_S8_His-AS"/>
</dbReference>
<organism evidence="8 9">
    <name type="scientific">Nonomuraea cypriaca</name>
    <dbReference type="NCBI Taxonomy" id="1187855"/>
    <lineage>
        <taxon>Bacteria</taxon>
        <taxon>Bacillati</taxon>
        <taxon>Actinomycetota</taxon>
        <taxon>Actinomycetes</taxon>
        <taxon>Streptosporangiales</taxon>
        <taxon>Streptosporangiaceae</taxon>
        <taxon>Nonomuraea</taxon>
    </lineage>
</organism>
<dbReference type="SUPFAM" id="SSF52743">
    <property type="entry name" value="Subtilisin-like"/>
    <property type="match status" value="1"/>
</dbReference>
<comment type="similarity">
    <text evidence="1 5">Belongs to the peptidase S8 family.</text>
</comment>
<evidence type="ECO:0000313" key="8">
    <source>
        <dbReference type="EMBL" id="MBF8186618.1"/>
    </source>
</evidence>
<dbReference type="PANTHER" id="PTHR43399:SF4">
    <property type="entry name" value="CELL WALL-ASSOCIATED PROTEASE"/>
    <property type="match status" value="1"/>
</dbReference>
<keyword evidence="9" id="KW-1185">Reference proteome</keyword>
<accession>A0A931A9R0</accession>
<feature type="compositionally biased region" description="Polar residues" evidence="6">
    <location>
        <begin position="244"/>
        <end position="254"/>
    </location>
</feature>
<dbReference type="PRINTS" id="PR00723">
    <property type="entry name" value="SUBTILISIN"/>
</dbReference>
<evidence type="ECO:0000256" key="1">
    <source>
        <dbReference type="ARBA" id="ARBA00011073"/>
    </source>
</evidence>
<evidence type="ECO:0000256" key="3">
    <source>
        <dbReference type="ARBA" id="ARBA00022801"/>
    </source>
</evidence>
<proteinExistence type="inferred from homology"/>
<dbReference type="PROSITE" id="PS00137">
    <property type="entry name" value="SUBTILASE_HIS"/>
    <property type="match status" value="1"/>
</dbReference>
<dbReference type="InterPro" id="IPR036852">
    <property type="entry name" value="Peptidase_S8/S53_dom_sf"/>
</dbReference>
<evidence type="ECO:0000256" key="4">
    <source>
        <dbReference type="ARBA" id="ARBA00022825"/>
    </source>
</evidence>
<feature type="domain" description="Peptidase S8/S53" evidence="7">
    <location>
        <begin position="105"/>
        <end position="250"/>
    </location>
</feature>
<dbReference type="InterPro" id="IPR015500">
    <property type="entry name" value="Peptidase_S8_subtilisin-rel"/>
</dbReference>
<evidence type="ECO:0000256" key="2">
    <source>
        <dbReference type="ARBA" id="ARBA00022670"/>
    </source>
</evidence>
<protein>
    <submittedName>
        <fullName evidence="8">S8 family serine peptidase</fullName>
    </submittedName>
</protein>
<keyword evidence="2" id="KW-0645">Protease</keyword>
<dbReference type="Proteomes" id="UP000605361">
    <property type="component" value="Unassembled WGS sequence"/>
</dbReference>
<comment type="caution">
    <text evidence="5">Lacks conserved residue(s) required for the propagation of feature annotation.</text>
</comment>
<dbReference type="Pfam" id="PF00082">
    <property type="entry name" value="Peptidase_S8"/>
    <property type="match status" value="1"/>
</dbReference>
<name>A0A931A9R0_9ACTN</name>
<dbReference type="InterPro" id="IPR000209">
    <property type="entry name" value="Peptidase_S8/S53_dom"/>
</dbReference>
<evidence type="ECO:0000313" key="9">
    <source>
        <dbReference type="Proteomes" id="UP000605361"/>
    </source>
</evidence>
<dbReference type="PROSITE" id="PS51892">
    <property type="entry name" value="SUBTILASE"/>
    <property type="match status" value="1"/>
</dbReference>
<evidence type="ECO:0000256" key="5">
    <source>
        <dbReference type="PROSITE-ProRule" id="PRU01240"/>
    </source>
</evidence>
<dbReference type="PANTHER" id="PTHR43399">
    <property type="entry name" value="SUBTILISIN-RELATED"/>
    <property type="match status" value="1"/>
</dbReference>
<sequence>MTQLLEWKYGDAGTAEIPLITQATKGPAPTLSGARPTRKLTDLGVAAVKVPKNTTARTWQDLVGGVRTLAAGKGKIWLDGRRSFTLDRSTRQIGATEAWKQGFTGQGVTVVVLDSGYDAGHPDLRASSPRSATSPMNPTWWTVSGHGTHVSSIVAGAGEKYRGVAPGAHIAVGKVGGADGISDSAMPAGMEWAATEVKAKVVNMSIGASDEPGVDPVEQAVNTLSEETGTLFVVAAGNAGTEGSKMSSPRSQPPSGVCSPAGCRSVGGSLHGTAAVITLRRLR</sequence>
<gene>
    <name evidence="8" type="ORF">ITP53_12870</name>
</gene>
<dbReference type="GO" id="GO:0006508">
    <property type="term" value="P:proteolysis"/>
    <property type="evidence" value="ECO:0007669"/>
    <property type="project" value="UniProtKB-KW"/>
</dbReference>
<dbReference type="InterPro" id="IPR051048">
    <property type="entry name" value="Peptidase_S8/S53_subtilisin"/>
</dbReference>